<evidence type="ECO:0000313" key="2">
    <source>
        <dbReference type="EMBL" id="CAF3914226.1"/>
    </source>
</evidence>
<dbReference type="AlphaFoldDB" id="A0A816ZE89"/>
<evidence type="ECO:0000313" key="3">
    <source>
        <dbReference type="Proteomes" id="UP000663824"/>
    </source>
</evidence>
<comment type="caution">
    <text evidence="1">The sequence shown here is derived from an EMBL/GenBank/DDBJ whole genome shotgun (WGS) entry which is preliminary data.</text>
</comment>
<evidence type="ECO:0000313" key="1">
    <source>
        <dbReference type="EMBL" id="CAF2209314.1"/>
    </source>
</evidence>
<dbReference type="Proteomes" id="UP000663824">
    <property type="component" value="Unassembled WGS sequence"/>
</dbReference>
<organism evidence="1 3">
    <name type="scientific">Rotaria magnacalcarata</name>
    <dbReference type="NCBI Taxonomy" id="392030"/>
    <lineage>
        <taxon>Eukaryota</taxon>
        <taxon>Metazoa</taxon>
        <taxon>Spiralia</taxon>
        <taxon>Gnathifera</taxon>
        <taxon>Rotifera</taxon>
        <taxon>Eurotatoria</taxon>
        <taxon>Bdelloidea</taxon>
        <taxon>Philodinida</taxon>
        <taxon>Philodinidae</taxon>
        <taxon>Rotaria</taxon>
    </lineage>
</organism>
<gene>
    <name evidence="1" type="ORF">MBJ925_LOCUS35790</name>
    <name evidence="2" type="ORF">SMN809_LOCUS7319</name>
</gene>
<sequence length="276" mass="31675">MITVTKAVSDTNLHRHESKTSVSQLELKSSINSEHVLNSRSGNNIVSKGTVHSSLLQNSTKSNLHNYRRFPNNDLVNTHFPIINMKEDLPINNKVSFCQLPAVPKQAGTFIYRLVNKFFRLKNTNENKENLFPMKQIKQKRSNTKLNAKLISDNSHTLLNIISRKRQRRQQCSKNTTNNNQHCTVCRKYRNSFSIVPISQIQVLSTDYISESSHIINTNAIVNHRKQRSVLTVEPFISLPRTQLEKIRSLNESQCQTIASAVELIFDSLMSNYQQI</sequence>
<dbReference type="EMBL" id="CAJOBI010002097">
    <property type="protein sequence ID" value="CAF3914226.1"/>
    <property type="molecule type" value="Genomic_DNA"/>
</dbReference>
<dbReference type="EMBL" id="CAJNRE010019784">
    <property type="protein sequence ID" value="CAF2209314.1"/>
    <property type="molecule type" value="Genomic_DNA"/>
</dbReference>
<reference evidence="1" key="1">
    <citation type="submission" date="2021-02" db="EMBL/GenBank/DDBJ databases">
        <authorList>
            <person name="Nowell W R."/>
        </authorList>
    </citation>
    <scope>NUCLEOTIDE SEQUENCE</scope>
</reference>
<protein>
    <submittedName>
        <fullName evidence="1">Uncharacterized protein</fullName>
    </submittedName>
</protein>
<dbReference type="Proteomes" id="UP000676336">
    <property type="component" value="Unassembled WGS sequence"/>
</dbReference>
<accession>A0A816ZE89</accession>
<name>A0A816ZE89_9BILA</name>
<proteinExistence type="predicted"/>